<feature type="compositionally biased region" description="Low complexity" evidence="1">
    <location>
        <begin position="239"/>
        <end position="256"/>
    </location>
</feature>
<proteinExistence type="predicted"/>
<dbReference type="EMBL" id="VUMN01000010">
    <property type="protein sequence ID" value="MSS58376.1"/>
    <property type="molecule type" value="Genomic_DNA"/>
</dbReference>
<feature type="transmembrane region" description="Helical" evidence="2">
    <location>
        <begin position="32"/>
        <end position="55"/>
    </location>
</feature>
<gene>
    <name evidence="3" type="ORF">FYJ51_05600</name>
</gene>
<keyword evidence="2" id="KW-1133">Transmembrane helix</keyword>
<evidence type="ECO:0000313" key="3">
    <source>
        <dbReference type="EMBL" id="MSS58376.1"/>
    </source>
</evidence>
<evidence type="ECO:0000256" key="1">
    <source>
        <dbReference type="SAM" id="MobiDB-lite"/>
    </source>
</evidence>
<feature type="transmembrane region" description="Helical" evidence="2">
    <location>
        <begin position="123"/>
        <end position="143"/>
    </location>
</feature>
<dbReference type="RefSeq" id="WP_154504107.1">
    <property type="nucleotide sequence ID" value="NZ_VUMN01000010.1"/>
</dbReference>
<evidence type="ECO:0000256" key="2">
    <source>
        <dbReference type="SAM" id="Phobius"/>
    </source>
</evidence>
<comment type="caution">
    <text evidence="3">The sequence shown here is derived from an EMBL/GenBank/DDBJ whole genome shotgun (WGS) entry which is preliminary data.</text>
</comment>
<feature type="compositionally biased region" description="Basic and acidic residues" evidence="1">
    <location>
        <begin position="265"/>
        <end position="276"/>
    </location>
</feature>
<keyword evidence="4" id="KW-1185">Reference proteome</keyword>
<evidence type="ECO:0000313" key="4">
    <source>
        <dbReference type="Proteomes" id="UP000461880"/>
    </source>
</evidence>
<dbReference type="PANTHER" id="PTHR34989">
    <property type="entry name" value="PROTEIN HDED"/>
    <property type="match status" value="1"/>
</dbReference>
<protein>
    <submittedName>
        <fullName evidence="3">Uncharacterized protein</fullName>
    </submittedName>
</protein>
<dbReference type="InterPro" id="IPR005325">
    <property type="entry name" value="DUF308_memb"/>
</dbReference>
<dbReference type="InterPro" id="IPR052712">
    <property type="entry name" value="Acid_resist_chaperone_HdeD"/>
</dbReference>
<organism evidence="3 4">
    <name type="scientific">Stecheria intestinalis</name>
    <dbReference type="NCBI Taxonomy" id="2606630"/>
    <lineage>
        <taxon>Bacteria</taxon>
        <taxon>Bacillati</taxon>
        <taxon>Bacillota</taxon>
        <taxon>Erysipelotrichia</taxon>
        <taxon>Erysipelotrichales</taxon>
        <taxon>Erysipelotrichaceae</taxon>
        <taxon>Stecheria</taxon>
    </lineage>
</organism>
<feature type="compositionally biased region" description="Basic and acidic residues" evidence="1">
    <location>
        <begin position="191"/>
        <end position="211"/>
    </location>
</feature>
<feature type="transmembrane region" description="Helical" evidence="2">
    <location>
        <begin position="149"/>
        <end position="172"/>
    </location>
</feature>
<accession>A0A7X2NRS4</accession>
<sequence>MFKNLKWDSVLKAVIYLAAGVVMLMYPEVMTAYSADILAMICILLGVIKMISYLLMDVTKALYRSDFSEGIILVIVGLVCLYQKAQLKTLIPSIIALAIIYSGLLKLEDAVDNRRLGKTSSGGYVFFAIIAVGLGIVILFGLLKDGKFLFQFIGGSLIYCGVTDLISSFLLASRFKKYNEQASKETAAAETKPEEKQPEQTEPAEAPKPEQLEAPAEEEEAPRHIPNILADAEPVKPGEPAAQEASEAEAPVPAESSSEEPAAEPEEKSDGGIEEK</sequence>
<name>A0A7X2NRS4_9FIRM</name>
<keyword evidence="2" id="KW-0472">Membrane</keyword>
<dbReference type="GO" id="GO:0005886">
    <property type="term" value="C:plasma membrane"/>
    <property type="evidence" value="ECO:0007669"/>
    <property type="project" value="TreeGrafter"/>
</dbReference>
<dbReference type="AlphaFoldDB" id="A0A7X2NRS4"/>
<dbReference type="PANTHER" id="PTHR34989:SF1">
    <property type="entry name" value="PROTEIN HDED"/>
    <property type="match status" value="1"/>
</dbReference>
<dbReference type="Proteomes" id="UP000461880">
    <property type="component" value="Unassembled WGS sequence"/>
</dbReference>
<feature type="region of interest" description="Disordered" evidence="1">
    <location>
        <begin position="184"/>
        <end position="276"/>
    </location>
</feature>
<reference evidence="3 4" key="1">
    <citation type="submission" date="2019-08" db="EMBL/GenBank/DDBJ databases">
        <title>In-depth cultivation of the pig gut microbiome towards novel bacterial diversity and tailored functional studies.</title>
        <authorList>
            <person name="Wylensek D."/>
            <person name="Hitch T.C.A."/>
            <person name="Clavel T."/>
        </authorList>
    </citation>
    <scope>NUCLEOTIDE SEQUENCE [LARGE SCALE GENOMIC DNA]</scope>
    <source>
        <strain evidence="3 4">Oil+RF-744-GAM-WT-6</strain>
    </source>
</reference>
<feature type="transmembrane region" description="Helical" evidence="2">
    <location>
        <begin position="9"/>
        <end position="26"/>
    </location>
</feature>
<keyword evidence="2" id="KW-0812">Transmembrane</keyword>
<dbReference type="Pfam" id="PF03729">
    <property type="entry name" value="DUF308"/>
    <property type="match status" value="2"/>
</dbReference>